<organism evidence="1 2">
    <name type="scientific">Endobacterium cereale</name>
    <dbReference type="NCBI Taxonomy" id="2663029"/>
    <lineage>
        <taxon>Bacteria</taxon>
        <taxon>Pseudomonadati</taxon>
        <taxon>Pseudomonadota</taxon>
        <taxon>Alphaproteobacteria</taxon>
        <taxon>Hyphomicrobiales</taxon>
        <taxon>Rhizobiaceae</taxon>
        <taxon>Endobacterium</taxon>
    </lineage>
</organism>
<comment type="caution">
    <text evidence="1">The sequence shown here is derived from an EMBL/GenBank/DDBJ whole genome shotgun (WGS) entry which is preliminary data.</text>
</comment>
<evidence type="ECO:0000313" key="1">
    <source>
        <dbReference type="EMBL" id="MQY49813.1"/>
    </source>
</evidence>
<name>A0A6A8AEQ1_9HYPH</name>
<dbReference type="EMBL" id="WIXI01000051">
    <property type="protein sequence ID" value="MQY49813.1"/>
    <property type="molecule type" value="Genomic_DNA"/>
</dbReference>
<gene>
    <name evidence="1" type="ORF">GAO09_27680</name>
</gene>
<protein>
    <submittedName>
        <fullName evidence="1">Uncharacterized protein</fullName>
    </submittedName>
</protein>
<reference evidence="1 2" key="1">
    <citation type="submission" date="2019-11" db="EMBL/GenBank/DDBJ databases">
        <title>Genome analysis of Rhizobacterium cereale a novel genus and species isolated from maize roots in North Spain.</title>
        <authorList>
            <person name="Menendez E."/>
            <person name="Flores-Felix J.D."/>
            <person name="Ramirez-Bahena M.-H."/>
            <person name="Igual J.M."/>
            <person name="Garcia-Fraile P."/>
            <person name="Peix A."/>
            <person name="Velazquez E."/>
        </authorList>
    </citation>
    <scope>NUCLEOTIDE SEQUENCE [LARGE SCALE GENOMIC DNA]</scope>
    <source>
        <strain evidence="1 2">RZME27</strain>
    </source>
</reference>
<dbReference type="Proteomes" id="UP000435138">
    <property type="component" value="Unassembled WGS sequence"/>
</dbReference>
<proteinExistence type="predicted"/>
<accession>A0A6A8AEQ1</accession>
<evidence type="ECO:0000313" key="2">
    <source>
        <dbReference type="Proteomes" id="UP000435138"/>
    </source>
</evidence>
<dbReference type="RefSeq" id="WP_153359912.1">
    <property type="nucleotide sequence ID" value="NZ_JAYKOO010000001.1"/>
</dbReference>
<dbReference type="AlphaFoldDB" id="A0A6A8AEQ1"/>
<keyword evidence="2" id="KW-1185">Reference proteome</keyword>
<sequence>MAKIIVMEKWREQHPGRVPVRTAQSVTGKILIYTGVRYERRDVSDHRSMDLVPVRAEN</sequence>